<evidence type="ECO:0000313" key="2">
    <source>
        <dbReference type="Proteomes" id="UP001397290"/>
    </source>
</evidence>
<comment type="caution">
    <text evidence="1">The sequence shown here is derived from an EMBL/GenBank/DDBJ whole genome shotgun (WGS) entry which is preliminary data.</text>
</comment>
<accession>A0AAW0RF62</accession>
<gene>
    <name evidence="1" type="ORF">G3M48_001832</name>
</gene>
<keyword evidence="2" id="KW-1185">Reference proteome</keyword>
<dbReference type="AlphaFoldDB" id="A0AAW0RF62"/>
<protein>
    <submittedName>
        <fullName evidence="1">Uncharacterized protein</fullName>
    </submittedName>
</protein>
<sequence>MSLLMLAKSVLFIARVRHQIRRTMAMKSSFQTPEMAQQSVQVDQFGALNIIETQLDLVKF</sequence>
<organism evidence="1 2">
    <name type="scientific">Beauveria asiatica</name>
    <dbReference type="NCBI Taxonomy" id="1069075"/>
    <lineage>
        <taxon>Eukaryota</taxon>
        <taxon>Fungi</taxon>
        <taxon>Dikarya</taxon>
        <taxon>Ascomycota</taxon>
        <taxon>Pezizomycotina</taxon>
        <taxon>Sordariomycetes</taxon>
        <taxon>Hypocreomycetidae</taxon>
        <taxon>Hypocreales</taxon>
        <taxon>Cordycipitaceae</taxon>
        <taxon>Beauveria</taxon>
    </lineage>
</organism>
<reference evidence="1 2" key="1">
    <citation type="submission" date="2020-02" db="EMBL/GenBank/DDBJ databases">
        <title>Comparative genomics of the hypocrealean fungal genus Beauvera.</title>
        <authorList>
            <person name="Showalter D.N."/>
            <person name="Bushley K.E."/>
            <person name="Rehner S.A."/>
        </authorList>
    </citation>
    <scope>NUCLEOTIDE SEQUENCE [LARGE SCALE GENOMIC DNA]</scope>
    <source>
        <strain evidence="1 2">ARSEF4384</strain>
    </source>
</reference>
<proteinExistence type="predicted"/>
<dbReference type="Proteomes" id="UP001397290">
    <property type="component" value="Unassembled WGS sequence"/>
</dbReference>
<dbReference type="EMBL" id="JAAHCF010001563">
    <property type="protein sequence ID" value="KAK8140804.1"/>
    <property type="molecule type" value="Genomic_DNA"/>
</dbReference>
<name>A0AAW0RF62_9HYPO</name>
<evidence type="ECO:0000313" key="1">
    <source>
        <dbReference type="EMBL" id="KAK8140804.1"/>
    </source>
</evidence>